<gene>
    <name evidence="7" type="ORF">M0R45_035331</name>
</gene>
<dbReference type="SUPFAM" id="SSF101936">
    <property type="entry name" value="DNA-binding pseudobarrel domain"/>
    <property type="match status" value="1"/>
</dbReference>
<protein>
    <recommendedName>
        <fullName evidence="6">TF-B3 domain-containing protein</fullName>
    </recommendedName>
</protein>
<evidence type="ECO:0000256" key="3">
    <source>
        <dbReference type="ARBA" id="ARBA00023125"/>
    </source>
</evidence>
<name>A0AAW1VX91_RUBAR</name>
<keyword evidence="4" id="KW-0804">Transcription</keyword>
<dbReference type="PANTHER" id="PTHR31391">
    <property type="entry name" value="B3 DOMAIN-CONTAINING PROTEIN OS11G0197600-RELATED"/>
    <property type="match status" value="1"/>
</dbReference>
<proteinExistence type="predicted"/>
<evidence type="ECO:0000313" key="8">
    <source>
        <dbReference type="Proteomes" id="UP001457282"/>
    </source>
</evidence>
<evidence type="ECO:0000256" key="4">
    <source>
        <dbReference type="ARBA" id="ARBA00023163"/>
    </source>
</evidence>
<comment type="caution">
    <text evidence="7">The sequence shown here is derived from an EMBL/GenBank/DDBJ whole genome shotgun (WGS) entry which is preliminary data.</text>
</comment>
<evidence type="ECO:0000256" key="5">
    <source>
        <dbReference type="ARBA" id="ARBA00023242"/>
    </source>
</evidence>
<dbReference type="Proteomes" id="UP001457282">
    <property type="component" value="Unassembled WGS sequence"/>
</dbReference>
<organism evidence="7 8">
    <name type="scientific">Rubus argutus</name>
    <name type="common">Southern blackberry</name>
    <dbReference type="NCBI Taxonomy" id="59490"/>
    <lineage>
        <taxon>Eukaryota</taxon>
        <taxon>Viridiplantae</taxon>
        <taxon>Streptophyta</taxon>
        <taxon>Embryophyta</taxon>
        <taxon>Tracheophyta</taxon>
        <taxon>Spermatophyta</taxon>
        <taxon>Magnoliopsida</taxon>
        <taxon>eudicotyledons</taxon>
        <taxon>Gunneridae</taxon>
        <taxon>Pentapetalae</taxon>
        <taxon>rosids</taxon>
        <taxon>fabids</taxon>
        <taxon>Rosales</taxon>
        <taxon>Rosaceae</taxon>
        <taxon>Rosoideae</taxon>
        <taxon>Rosoideae incertae sedis</taxon>
        <taxon>Rubus</taxon>
    </lineage>
</organism>
<dbReference type="InterPro" id="IPR003340">
    <property type="entry name" value="B3_DNA-bd"/>
</dbReference>
<dbReference type="PANTHER" id="PTHR31391:SF64">
    <property type="entry name" value="B3 DOMAIN-CONTAINING PROTEIN OS06G0112300"/>
    <property type="match status" value="1"/>
</dbReference>
<comment type="subcellular location">
    <subcellularLocation>
        <location evidence="1">Nucleus</location>
    </subcellularLocation>
</comment>
<keyword evidence="5" id="KW-0539">Nucleus</keyword>
<keyword evidence="8" id="KW-1185">Reference proteome</keyword>
<keyword evidence="2" id="KW-0805">Transcription regulation</keyword>
<evidence type="ECO:0000256" key="1">
    <source>
        <dbReference type="ARBA" id="ARBA00004123"/>
    </source>
</evidence>
<dbReference type="Pfam" id="PF02362">
    <property type="entry name" value="B3"/>
    <property type="match status" value="1"/>
</dbReference>
<sequence length="149" mass="16561">MGDPPKGQSSSNPTIDLGGDEFWPLSGKPFFDIILAKSHTNPKYQMLIPTKLHQVLPSCSVPMVLTFGGKNWEMTCNAAHKTHKFLDRSSWKKFVDDNNLKVGDGCVFELMESSSTKLVFRVQILRGDIPAQLVDTVSRGDAERPLVID</sequence>
<dbReference type="CDD" id="cd10017">
    <property type="entry name" value="B3_DNA"/>
    <property type="match status" value="1"/>
</dbReference>
<dbReference type="InterPro" id="IPR015300">
    <property type="entry name" value="DNA-bd_pseudobarrel_sf"/>
</dbReference>
<evidence type="ECO:0000259" key="6">
    <source>
        <dbReference type="PROSITE" id="PS50863"/>
    </source>
</evidence>
<dbReference type="AlphaFoldDB" id="A0AAW1VX91"/>
<evidence type="ECO:0000313" key="7">
    <source>
        <dbReference type="EMBL" id="KAK9911422.1"/>
    </source>
</evidence>
<dbReference type="InterPro" id="IPR044837">
    <property type="entry name" value="REM16-like"/>
</dbReference>
<reference evidence="7 8" key="1">
    <citation type="journal article" date="2023" name="G3 (Bethesda)">
        <title>A chromosome-length genome assembly and annotation of blackberry (Rubus argutus, cv. 'Hillquist').</title>
        <authorList>
            <person name="Bruna T."/>
            <person name="Aryal R."/>
            <person name="Dudchenko O."/>
            <person name="Sargent D.J."/>
            <person name="Mead D."/>
            <person name="Buti M."/>
            <person name="Cavallini A."/>
            <person name="Hytonen T."/>
            <person name="Andres J."/>
            <person name="Pham M."/>
            <person name="Weisz D."/>
            <person name="Mascagni F."/>
            <person name="Usai G."/>
            <person name="Natali L."/>
            <person name="Bassil N."/>
            <person name="Fernandez G.E."/>
            <person name="Lomsadze A."/>
            <person name="Armour M."/>
            <person name="Olukolu B."/>
            <person name="Poorten T."/>
            <person name="Britton C."/>
            <person name="Davik J."/>
            <person name="Ashrafi H."/>
            <person name="Aiden E.L."/>
            <person name="Borodovsky M."/>
            <person name="Worthington M."/>
        </authorList>
    </citation>
    <scope>NUCLEOTIDE SEQUENCE [LARGE SCALE GENOMIC DNA]</scope>
    <source>
        <strain evidence="7">PI 553951</strain>
    </source>
</reference>
<dbReference type="SMART" id="SM01019">
    <property type="entry name" value="B3"/>
    <property type="match status" value="1"/>
</dbReference>
<evidence type="ECO:0000256" key="2">
    <source>
        <dbReference type="ARBA" id="ARBA00023015"/>
    </source>
</evidence>
<keyword evidence="3" id="KW-0238">DNA-binding</keyword>
<accession>A0AAW1VX91</accession>
<dbReference type="PROSITE" id="PS50863">
    <property type="entry name" value="B3"/>
    <property type="match status" value="1"/>
</dbReference>
<dbReference type="GO" id="GO:0003677">
    <property type="term" value="F:DNA binding"/>
    <property type="evidence" value="ECO:0007669"/>
    <property type="project" value="UniProtKB-KW"/>
</dbReference>
<feature type="domain" description="TF-B3" evidence="6">
    <location>
        <begin position="31"/>
        <end position="128"/>
    </location>
</feature>
<dbReference type="GO" id="GO:0005634">
    <property type="term" value="C:nucleus"/>
    <property type="evidence" value="ECO:0007669"/>
    <property type="project" value="UniProtKB-SubCell"/>
</dbReference>
<dbReference type="Gene3D" id="2.40.330.10">
    <property type="entry name" value="DNA-binding pseudobarrel domain"/>
    <property type="match status" value="1"/>
</dbReference>
<dbReference type="EMBL" id="JBEDUW010000007">
    <property type="protein sequence ID" value="KAK9911422.1"/>
    <property type="molecule type" value="Genomic_DNA"/>
</dbReference>